<proteinExistence type="predicted"/>
<comment type="caution">
    <text evidence="2">The sequence shown here is derived from an EMBL/GenBank/DDBJ whole genome shotgun (WGS) entry which is preliminary data.</text>
</comment>
<dbReference type="EMBL" id="JASPKY010000322">
    <property type="protein sequence ID" value="KAK9708740.1"/>
    <property type="molecule type" value="Genomic_DNA"/>
</dbReference>
<accession>A0AAW1JXI3</accession>
<evidence type="ECO:0000313" key="3">
    <source>
        <dbReference type="Proteomes" id="UP001458880"/>
    </source>
</evidence>
<feature type="coiled-coil region" evidence="1">
    <location>
        <begin position="201"/>
        <end position="228"/>
    </location>
</feature>
<dbReference type="AlphaFoldDB" id="A0AAW1JXI3"/>
<dbReference type="PANTHER" id="PTHR19446">
    <property type="entry name" value="REVERSE TRANSCRIPTASES"/>
    <property type="match status" value="1"/>
</dbReference>
<evidence type="ECO:0000313" key="2">
    <source>
        <dbReference type="EMBL" id="KAK9708740.1"/>
    </source>
</evidence>
<dbReference type="Proteomes" id="UP001458880">
    <property type="component" value="Unassembled WGS sequence"/>
</dbReference>
<organism evidence="2 3">
    <name type="scientific">Popillia japonica</name>
    <name type="common">Japanese beetle</name>
    <dbReference type="NCBI Taxonomy" id="7064"/>
    <lineage>
        <taxon>Eukaryota</taxon>
        <taxon>Metazoa</taxon>
        <taxon>Ecdysozoa</taxon>
        <taxon>Arthropoda</taxon>
        <taxon>Hexapoda</taxon>
        <taxon>Insecta</taxon>
        <taxon>Pterygota</taxon>
        <taxon>Neoptera</taxon>
        <taxon>Endopterygota</taxon>
        <taxon>Coleoptera</taxon>
        <taxon>Polyphaga</taxon>
        <taxon>Scarabaeiformia</taxon>
        <taxon>Scarabaeidae</taxon>
        <taxon>Rutelinae</taxon>
        <taxon>Popillia</taxon>
    </lineage>
</organism>
<name>A0AAW1JXI3_POPJA</name>
<sequence>MDTRPYRDRSNDAIKIATWNANNIKTKKDELSIFMREERIDSPNWNSRVFNPNGKKLELWLKDNPRVKVKAPKEHTYYPKSGNSSDVLDIFLSKSVPTSEAVTDNPRVKVKAPKEHSFYPKSGNYYPKSGNSSDVLDIFLTKSVPTSDAVTVMKLDSDHCPVVIEMTLGQAPRRKKTHKVNWMKFMSLCSKLEYLERAIPKEGIENSAKQLTADIQRVLRECEVEKQMSFRDRWELNEREKSLLKKKYEAKARWNRTRSVLDKRTLNQLKRKVDEMNNRKKEEHLGKTIAGIEENPLTLWPLLNAAMKAPGEDSINNRAIKLMGVNATEEFLKIMNAIFKWASFPSTWKLATIVSIPKGGKDPTVIENRRPISLLDGFSKITERILKDKLEAMMEEQDLFIRRFLKDYRADIER</sequence>
<gene>
    <name evidence="2" type="ORF">QE152_g27027</name>
</gene>
<protein>
    <recommendedName>
        <fullName evidence="4">RNA-directed DNA polymerase from transposon X-element</fullName>
    </recommendedName>
</protein>
<keyword evidence="3" id="KW-1185">Reference proteome</keyword>
<evidence type="ECO:0000256" key="1">
    <source>
        <dbReference type="SAM" id="Coils"/>
    </source>
</evidence>
<reference evidence="2 3" key="1">
    <citation type="journal article" date="2024" name="BMC Genomics">
        <title>De novo assembly and annotation of Popillia japonica's genome with initial clues to its potential as an invasive pest.</title>
        <authorList>
            <person name="Cucini C."/>
            <person name="Boschi S."/>
            <person name="Funari R."/>
            <person name="Cardaioli E."/>
            <person name="Iannotti N."/>
            <person name="Marturano G."/>
            <person name="Paoli F."/>
            <person name="Bruttini M."/>
            <person name="Carapelli A."/>
            <person name="Frati F."/>
            <person name="Nardi F."/>
        </authorList>
    </citation>
    <scope>NUCLEOTIDE SEQUENCE [LARGE SCALE GENOMIC DNA]</scope>
    <source>
        <strain evidence="2">DMR45628</strain>
    </source>
</reference>
<evidence type="ECO:0008006" key="4">
    <source>
        <dbReference type="Google" id="ProtNLM"/>
    </source>
</evidence>
<keyword evidence="1" id="KW-0175">Coiled coil</keyword>